<organism evidence="2 3">
    <name type="scientific">Heterostelium pallidum (strain ATCC 26659 / Pp 5 / PN500)</name>
    <name type="common">Cellular slime mold</name>
    <name type="synonym">Polysphondylium pallidum</name>
    <dbReference type="NCBI Taxonomy" id="670386"/>
    <lineage>
        <taxon>Eukaryota</taxon>
        <taxon>Amoebozoa</taxon>
        <taxon>Evosea</taxon>
        <taxon>Eumycetozoa</taxon>
        <taxon>Dictyostelia</taxon>
        <taxon>Acytosteliales</taxon>
        <taxon>Acytosteliaceae</taxon>
        <taxon>Heterostelium</taxon>
    </lineage>
</organism>
<dbReference type="InterPro" id="IPR047794">
    <property type="entry name" value="C45_proenzyme-like"/>
</dbReference>
<dbReference type="PANTHER" id="PTHR35190:SF3">
    <property type="entry name" value="PROTEIN DCD1A"/>
    <property type="match status" value="1"/>
</dbReference>
<dbReference type="OMA" id="GICEKYW"/>
<dbReference type="NCBIfam" id="NF040521">
    <property type="entry name" value="C45_proenzyme"/>
    <property type="match status" value="1"/>
</dbReference>
<evidence type="ECO:0000313" key="3">
    <source>
        <dbReference type="Proteomes" id="UP000001396"/>
    </source>
</evidence>
<dbReference type="Gene3D" id="3.60.60.10">
    <property type="entry name" value="Penicillin V Acylase, Chain A"/>
    <property type="match status" value="1"/>
</dbReference>
<dbReference type="GeneID" id="31355558"/>
<reference evidence="2 3" key="1">
    <citation type="journal article" date="2011" name="Genome Res.">
        <title>Phylogeny-wide analysis of social amoeba genomes highlights ancient origins for complex intercellular communication.</title>
        <authorList>
            <person name="Heidel A.J."/>
            <person name="Lawal H.M."/>
            <person name="Felder M."/>
            <person name="Schilde C."/>
            <person name="Helps N.R."/>
            <person name="Tunggal B."/>
            <person name="Rivero F."/>
            <person name="John U."/>
            <person name="Schleicher M."/>
            <person name="Eichinger L."/>
            <person name="Platzer M."/>
            <person name="Noegel A.A."/>
            <person name="Schaap P."/>
            <person name="Gloeckner G."/>
        </authorList>
    </citation>
    <scope>NUCLEOTIDE SEQUENCE [LARGE SCALE GENOMIC DNA]</scope>
    <source>
        <strain evidence="3">ATCC 26659 / Pp 5 / PN500</strain>
    </source>
</reference>
<evidence type="ECO:0000256" key="1">
    <source>
        <dbReference type="SAM" id="SignalP"/>
    </source>
</evidence>
<dbReference type="Proteomes" id="UP000001396">
    <property type="component" value="Unassembled WGS sequence"/>
</dbReference>
<proteinExistence type="predicted"/>
<dbReference type="InParanoid" id="D3BVM3"/>
<dbReference type="InterPro" id="IPR047803">
    <property type="entry name" value="DCD1A/B-like"/>
</dbReference>
<feature type="signal peptide" evidence="1">
    <location>
        <begin position="1"/>
        <end position="24"/>
    </location>
</feature>
<evidence type="ECO:0000313" key="2">
    <source>
        <dbReference type="EMBL" id="EFA74526.1"/>
    </source>
</evidence>
<dbReference type="RefSeq" id="XP_020426660.1">
    <property type="nucleotide sequence ID" value="XM_020571071.1"/>
</dbReference>
<feature type="chain" id="PRO_5003042581" evidence="1">
    <location>
        <begin position="25"/>
        <end position="430"/>
    </location>
</feature>
<comment type="caution">
    <text evidence="2">The sequence shown here is derived from an EMBL/GenBank/DDBJ whole genome shotgun (WGS) entry which is preliminary data.</text>
</comment>
<protein>
    <submittedName>
        <fullName evidence="2">Acid ceramidase-like protein</fullName>
    </submittedName>
</protein>
<keyword evidence="1" id="KW-0732">Signal</keyword>
<accession>D3BVM3</accession>
<keyword evidence="3" id="KW-1185">Reference proteome</keyword>
<dbReference type="AlphaFoldDB" id="D3BVM3"/>
<name>D3BVM3_HETP5</name>
<sequence>MKIVIYLSAILFIFSIFYSGGVNAQCSGSPNPYPIYTEAAVLVNTSSHGKLYVTGPSDNLVNILNVYGTAYQRGFAHGSLMKAQVDNVYADFFGFITEMVNELVKKYADYLPLEFVDLIEKAGIGAALDLTAVLTKDFTPQHFFDEMQGLADGSGIPYKTVLRLHMFPELIKAACSMIGAWGGATANSGLLQLRALDFNPEAPLRYHPVVIVSHPTDGGNTFSSLAWAGFIGTMTGYSQRTAICEKYWFAYNGTSSRSGTPWHFLLRDILQYDSSIDDALNRIYNAHRTCSIYVGLGSNTTNDFRAVEYSHQVVRVFDDQTPFPAFAPQPAAHPLIPEVVYIDKHVQPSNDACLSSVLQKQHGAINVQTYIDITGLAETGDLHAAVYDFTANQMYVSVASQDPSVIPIIPAYQRQFLQIDLEYFFNESFE</sequence>
<gene>
    <name evidence="2" type="primary">dcd1A</name>
    <name evidence="2" type="ORF">PPL_00024</name>
</gene>
<dbReference type="PANTHER" id="PTHR35190">
    <property type="entry name" value="PROTEIN DCD1B"/>
    <property type="match status" value="1"/>
</dbReference>
<dbReference type="EMBL" id="ADBJ01000063">
    <property type="protein sequence ID" value="EFA74526.1"/>
    <property type="molecule type" value="Genomic_DNA"/>
</dbReference>